<dbReference type="KEGG" id="dfl:DFE_1183"/>
<dbReference type="PANTHER" id="PTHR21666">
    <property type="entry name" value="PEPTIDASE-RELATED"/>
    <property type="match status" value="1"/>
</dbReference>
<dbReference type="GO" id="GO:0004222">
    <property type="term" value="F:metalloendopeptidase activity"/>
    <property type="evidence" value="ECO:0007669"/>
    <property type="project" value="TreeGrafter"/>
</dbReference>
<dbReference type="CDD" id="cd12797">
    <property type="entry name" value="M23_peptidase"/>
    <property type="match status" value="1"/>
</dbReference>
<name>A0A2Z6AXD9_9BACT</name>
<dbReference type="AlphaFoldDB" id="A0A2Z6AXD9"/>
<dbReference type="InterPro" id="IPR050570">
    <property type="entry name" value="Cell_wall_metabolism_enzyme"/>
</dbReference>
<evidence type="ECO:0000256" key="1">
    <source>
        <dbReference type="SAM" id="MobiDB-lite"/>
    </source>
</evidence>
<reference evidence="4 5" key="1">
    <citation type="journal article" date="2018" name="Sci. Adv.">
        <title>Multi-heme cytochromes provide a pathway for survival in energy-limited environments.</title>
        <authorList>
            <person name="Deng X."/>
            <person name="Dohmae N."/>
            <person name="Nealson K.H."/>
            <person name="Hashimoto K."/>
            <person name="Okamoto A."/>
        </authorList>
    </citation>
    <scope>NUCLEOTIDE SEQUENCE [LARGE SCALE GENOMIC DNA]</scope>
    <source>
        <strain evidence="4 5">IS5</strain>
    </source>
</reference>
<feature type="domain" description="Flagellar protein FlgJ N-terminal" evidence="3">
    <location>
        <begin position="62"/>
        <end position="107"/>
    </location>
</feature>
<dbReference type="OrthoDB" id="9796740at2"/>
<dbReference type="RefSeq" id="WP_126377566.1">
    <property type="nucleotide sequence ID" value="NZ_AP017378.1"/>
</dbReference>
<evidence type="ECO:0000259" key="2">
    <source>
        <dbReference type="Pfam" id="PF01551"/>
    </source>
</evidence>
<dbReference type="InterPro" id="IPR011055">
    <property type="entry name" value="Dup_hybrid_motif"/>
</dbReference>
<evidence type="ECO:0000313" key="4">
    <source>
        <dbReference type="EMBL" id="BBD07909.1"/>
    </source>
</evidence>
<proteinExistence type="predicted"/>
<sequence>MIPSKLDTSSPMVTGETPAEVRQKMAMDEVRNSLKSAEGDDAKLRKATQGFEAIFIGKLWEQMRKNVPKEGYLHSREEDTYMSMFDRELALKMSESGGIGLGQMLYDELKEQLSDKASGIRSRGIEAPEMVGDAGQGLPLKQEAEVRSQDDQHRAMALQQAELVLKNMSARRLGPAETGQTRLEPDFNPLADTDPTVRSAASSPPEIMNRALNLAARIEMGNARTEAASEVAKGNAQSRMLSQLNWPVQGDIVSGFGWQTDQASGERVWRSGVEISGAHGDAVQAGWGGTVVFAGERGDQGQTIVLEHPEGWRTVYGQVGKSLVSTGDTVNAGSKIAELEETGKESEPRLYFEIRKGEQAWNPEAVRERMQAVASGN</sequence>
<dbReference type="Proteomes" id="UP000269883">
    <property type="component" value="Chromosome"/>
</dbReference>
<dbReference type="SUPFAM" id="SSF51261">
    <property type="entry name" value="Duplicated hybrid motif"/>
    <property type="match status" value="1"/>
</dbReference>
<accession>A0A2Z6AXD9</accession>
<dbReference type="Pfam" id="PF01551">
    <property type="entry name" value="Peptidase_M23"/>
    <property type="match status" value="1"/>
</dbReference>
<evidence type="ECO:0000259" key="3">
    <source>
        <dbReference type="Pfam" id="PF10135"/>
    </source>
</evidence>
<gene>
    <name evidence="4" type="ORF">DFE_1183</name>
</gene>
<keyword evidence="5" id="KW-1185">Reference proteome</keyword>
<dbReference type="Pfam" id="PF10135">
    <property type="entry name" value="Rod-binding"/>
    <property type="match status" value="1"/>
</dbReference>
<feature type="region of interest" description="Disordered" evidence="1">
    <location>
        <begin position="177"/>
        <end position="203"/>
    </location>
</feature>
<feature type="domain" description="M23ase beta-sheet core" evidence="2">
    <location>
        <begin position="271"/>
        <end position="363"/>
    </location>
</feature>
<organism evidence="4 5">
    <name type="scientific">Desulfovibrio ferrophilus</name>
    <dbReference type="NCBI Taxonomy" id="241368"/>
    <lineage>
        <taxon>Bacteria</taxon>
        <taxon>Pseudomonadati</taxon>
        <taxon>Thermodesulfobacteriota</taxon>
        <taxon>Desulfovibrionia</taxon>
        <taxon>Desulfovibrionales</taxon>
        <taxon>Desulfovibrionaceae</taxon>
        <taxon>Desulfovibrio</taxon>
    </lineage>
</organism>
<dbReference type="PANTHER" id="PTHR21666:SF270">
    <property type="entry name" value="MUREIN HYDROLASE ACTIVATOR ENVC"/>
    <property type="match status" value="1"/>
</dbReference>
<protein>
    <submittedName>
        <fullName evidence="4">Peptidase M23</fullName>
    </submittedName>
</protein>
<dbReference type="InterPro" id="IPR019301">
    <property type="entry name" value="Flagellar_prot_FlgJ_N"/>
</dbReference>
<evidence type="ECO:0000313" key="5">
    <source>
        <dbReference type="Proteomes" id="UP000269883"/>
    </source>
</evidence>
<dbReference type="EMBL" id="AP017378">
    <property type="protein sequence ID" value="BBD07909.1"/>
    <property type="molecule type" value="Genomic_DNA"/>
</dbReference>
<dbReference type="InterPro" id="IPR016047">
    <property type="entry name" value="M23ase_b-sheet_dom"/>
</dbReference>
<dbReference type="Gene3D" id="2.70.70.10">
    <property type="entry name" value="Glucose Permease (Domain IIA)"/>
    <property type="match status" value="1"/>
</dbReference>